<reference evidence="3 4" key="1">
    <citation type="journal article" date="2015" name="Genome Announc.">
        <title>Genome Sequence of Lactobacillus curieae CCTCC M 2011381T, a Novel Producer of Gamma-aminobutyric Acid.</title>
        <authorList>
            <person name="Wang Y."/>
            <person name="Wang Y."/>
            <person name="Lang C."/>
            <person name="Wei D."/>
            <person name="Xu P."/>
            <person name="Xie J."/>
        </authorList>
    </citation>
    <scope>NUCLEOTIDE SEQUENCE [LARGE SCALE GENOMIC DNA]</scope>
    <source>
        <strain evidence="3 4">CCTCC M 2011381</strain>
    </source>
</reference>
<feature type="transmembrane region" description="Helical" evidence="1">
    <location>
        <begin position="159"/>
        <end position="181"/>
    </location>
</feature>
<dbReference type="Proteomes" id="UP000030361">
    <property type="component" value="Chromosome"/>
</dbReference>
<gene>
    <name evidence="3" type="ORF">PL11_008185</name>
</gene>
<keyword evidence="1" id="KW-0472">Membrane</keyword>
<dbReference type="PANTHER" id="PTHR14969:SF13">
    <property type="entry name" value="AT30094P"/>
    <property type="match status" value="1"/>
</dbReference>
<dbReference type="eggNOG" id="COG0671">
    <property type="taxonomic scope" value="Bacteria"/>
</dbReference>
<feature type="transmembrane region" description="Helical" evidence="1">
    <location>
        <begin position="56"/>
        <end position="82"/>
    </location>
</feature>
<dbReference type="CDD" id="cd03392">
    <property type="entry name" value="PAP2_like_2"/>
    <property type="match status" value="1"/>
</dbReference>
<dbReference type="Pfam" id="PF01569">
    <property type="entry name" value="PAP2"/>
    <property type="match status" value="1"/>
</dbReference>
<proteinExistence type="predicted"/>
<feature type="domain" description="Phosphatidic acid phosphatase type 2/haloperoxidase" evidence="2">
    <location>
        <begin position="90"/>
        <end position="202"/>
    </location>
</feature>
<protein>
    <submittedName>
        <fullName evidence="3">Phosphatase PAP2 family protein</fullName>
    </submittedName>
</protein>
<evidence type="ECO:0000256" key="1">
    <source>
        <dbReference type="SAM" id="Phobius"/>
    </source>
</evidence>
<organism evidence="3 4">
    <name type="scientific">Lentilactobacillus curieae</name>
    <dbReference type="NCBI Taxonomy" id="1138822"/>
    <lineage>
        <taxon>Bacteria</taxon>
        <taxon>Bacillati</taxon>
        <taxon>Bacillota</taxon>
        <taxon>Bacilli</taxon>
        <taxon>Lactobacillales</taxon>
        <taxon>Lactobacillaceae</taxon>
        <taxon>Lentilactobacillus</taxon>
    </lineage>
</organism>
<keyword evidence="4" id="KW-1185">Reference proteome</keyword>
<dbReference type="AlphaFoldDB" id="A0A1S6QJU9"/>
<evidence type="ECO:0000313" key="3">
    <source>
        <dbReference type="EMBL" id="AQW21892.1"/>
    </source>
</evidence>
<dbReference type="EMBL" id="CP018906">
    <property type="protein sequence ID" value="AQW21892.1"/>
    <property type="molecule type" value="Genomic_DNA"/>
</dbReference>
<name>A0A1S6QJU9_9LACO</name>
<keyword evidence="1" id="KW-1133">Transmembrane helix</keyword>
<accession>A0A1S6QJU9</accession>
<dbReference type="SUPFAM" id="SSF48317">
    <property type="entry name" value="Acid phosphatase/Vanadium-dependent haloperoxidase"/>
    <property type="match status" value="1"/>
</dbReference>
<feature type="transmembrane region" description="Helical" evidence="1">
    <location>
        <begin position="187"/>
        <end position="205"/>
    </location>
</feature>
<dbReference type="InterPro" id="IPR036938">
    <property type="entry name" value="PAP2/HPO_sf"/>
</dbReference>
<evidence type="ECO:0000313" key="4">
    <source>
        <dbReference type="Proteomes" id="UP000030361"/>
    </source>
</evidence>
<evidence type="ECO:0000259" key="2">
    <source>
        <dbReference type="SMART" id="SM00014"/>
    </source>
</evidence>
<sequence>MNKSISKRQSNTIIFAAIIFIVLTLLVVIHSKTFQTIDDQIQSCLRLPMSPKLTHVLLTITNLMGVSDSMIISIILVLLLAVTKHFNSAAFLMVNGLLLSYPINVGIKFLVNRPRPSLPHLAVVNSSSFPSGHSMVSIMVGGSLIFVLNKIISHQTTKFIVDCLICGFILLIGYSRIYLGVHYPSDVLAGFCLGLLIINITNVFFKRWNLL</sequence>
<dbReference type="SMART" id="SM00014">
    <property type="entry name" value="acidPPc"/>
    <property type="match status" value="1"/>
</dbReference>
<feature type="transmembrane region" description="Helical" evidence="1">
    <location>
        <begin position="89"/>
        <end position="111"/>
    </location>
</feature>
<dbReference type="InterPro" id="IPR000326">
    <property type="entry name" value="PAP2/HPO"/>
</dbReference>
<dbReference type="PANTHER" id="PTHR14969">
    <property type="entry name" value="SPHINGOSINE-1-PHOSPHATE PHOSPHOHYDROLASE"/>
    <property type="match status" value="1"/>
</dbReference>
<feature type="transmembrane region" description="Helical" evidence="1">
    <location>
        <begin position="131"/>
        <end position="152"/>
    </location>
</feature>
<feature type="transmembrane region" description="Helical" evidence="1">
    <location>
        <begin position="12"/>
        <end position="29"/>
    </location>
</feature>
<keyword evidence="1" id="KW-0812">Transmembrane</keyword>
<dbReference type="Gene3D" id="1.20.144.10">
    <property type="entry name" value="Phosphatidic acid phosphatase type 2/haloperoxidase"/>
    <property type="match status" value="2"/>
</dbReference>
<dbReference type="KEGG" id="lcu:PL11_008185"/>